<proteinExistence type="predicted"/>
<dbReference type="GO" id="GO:0005886">
    <property type="term" value="C:plasma membrane"/>
    <property type="evidence" value="ECO:0007669"/>
    <property type="project" value="UniProtKB-SubCell"/>
</dbReference>
<feature type="transmembrane region" description="Helical" evidence="7">
    <location>
        <begin position="12"/>
        <end position="39"/>
    </location>
</feature>
<keyword evidence="4 7" id="KW-0812">Transmembrane</keyword>
<evidence type="ECO:0000256" key="5">
    <source>
        <dbReference type="ARBA" id="ARBA00022989"/>
    </source>
</evidence>
<evidence type="ECO:0000313" key="10">
    <source>
        <dbReference type="Proteomes" id="UP001241537"/>
    </source>
</evidence>
<sequence length="431" mass="46242">MTNLDPYLAVYFITFVVLILLEVPIAYAMLASAFEYIVFNHQSFVMFAQKTANSLADFNMLALPAFLFVGCFMNEVGLTDRLFGMFEKWIGHLPGGLAHANVLSSMVFAGMSGSALADAGGLGTIEVSAMSKAGYDRDFSVAVTAASAGIGPIIPPSINFVVWAFLSQTSTLAMFQAGMGPGVIMGVAMMIWIPIAVKTQHIACPRAPKASWGERFRSLYTSLPALGGPAILVLGIMTGIFTPTECSVVAAMYCVILAICLKRLSFKMLTKALKDTLASAGMAMCLCATGLVFNWVIVTSGLIGFMTTLLMSLGNRIIILLVLNAMLLFLGCFIGSMQILIMVAPLLMNLATALGMSYVQMGVMAVLNVTLGLITPPMAPALFVTAKATGNKFETALKYTVQFLIPMFITLMITTFWEPLTMFLPRLLGSM</sequence>
<keyword evidence="10" id="KW-1185">Reference proteome</keyword>
<feature type="transmembrane region" description="Helical" evidence="7">
    <location>
        <begin position="317"/>
        <end position="334"/>
    </location>
</feature>
<evidence type="ECO:0000256" key="7">
    <source>
        <dbReference type="SAM" id="Phobius"/>
    </source>
</evidence>
<dbReference type="AlphaFoldDB" id="A0AAE4ALN9"/>
<dbReference type="RefSeq" id="WP_307255324.1">
    <property type="nucleotide sequence ID" value="NZ_JAUSTO010000018.1"/>
</dbReference>
<evidence type="ECO:0000256" key="4">
    <source>
        <dbReference type="ARBA" id="ARBA00022692"/>
    </source>
</evidence>
<feature type="transmembrane region" description="Helical" evidence="7">
    <location>
        <begin position="396"/>
        <end position="417"/>
    </location>
</feature>
<dbReference type="InterPro" id="IPR004681">
    <property type="entry name" value="TRAP_DctM"/>
</dbReference>
<keyword evidence="3" id="KW-0997">Cell inner membrane</keyword>
<gene>
    <name evidence="9" type="ORF">J2S20_002090</name>
</gene>
<keyword evidence="6 7" id="KW-0472">Membrane</keyword>
<dbReference type="GO" id="GO:0022857">
    <property type="term" value="F:transmembrane transporter activity"/>
    <property type="evidence" value="ECO:0007669"/>
    <property type="project" value="TreeGrafter"/>
</dbReference>
<keyword evidence="5 7" id="KW-1133">Transmembrane helix</keyword>
<dbReference type="EMBL" id="JAUSTO010000018">
    <property type="protein sequence ID" value="MDQ0153370.1"/>
    <property type="molecule type" value="Genomic_DNA"/>
</dbReference>
<evidence type="ECO:0000256" key="1">
    <source>
        <dbReference type="ARBA" id="ARBA00004429"/>
    </source>
</evidence>
<feature type="transmembrane region" description="Helical" evidence="7">
    <location>
        <begin position="218"/>
        <end position="241"/>
    </location>
</feature>
<dbReference type="Pfam" id="PF06808">
    <property type="entry name" value="DctM"/>
    <property type="match status" value="1"/>
</dbReference>
<evidence type="ECO:0000256" key="6">
    <source>
        <dbReference type="ARBA" id="ARBA00023136"/>
    </source>
</evidence>
<feature type="transmembrane region" description="Helical" evidence="7">
    <location>
        <begin position="60"/>
        <end position="78"/>
    </location>
</feature>
<dbReference type="PANTHER" id="PTHR33362:SF3">
    <property type="entry name" value="SIALIC ACID TRAP TRANSPORTER PERMEASE PROTEIN SIAT"/>
    <property type="match status" value="1"/>
</dbReference>
<feature type="transmembrane region" description="Helical" evidence="7">
    <location>
        <begin position="277"/>
        <end position="297"/>
    </location>
</feature>
<dbReference type="PANTHER" id="PTHR33362">
    <property type="entry name" value="SIALIC ACID TRAP TRANSPORTER PERMEASE PROTEIN SIAT-RELATED"/>
    <property type="match status" value="1"/>
</dbReference>
<evidence type="ECO:0000313" key="9">
    <source>
        <dbReference type="EMBL" id="MDQ0153370.1"/>
    </source>
</evidence>
<feature type="transmembrane region" description="Helical" evidence="7">
    <location>
        <begin position="365"/>
        <end position="384"/>
    </location>
</feature>
<comment type="caution">
    <text evidence="9">The sequence shown here is derived from an EMBL/GenBank/DDBJ whole genome shotgun (WGS) entry which is preliminary data.</text>
</comment>
<dbReference type="PIRSF" id="PIRSF006066">
    <property type="entry name" value="HI0050"/>
    <property type="match status" value="1"/>
</dbReference>
<keyword evidence="2" id="KW-1003">Cell membrane</keyword>
<comment type="subcellular location">
    <subcellularLocation>
        <location evidence="1">Cell inner membrane</location>
        <topology evidence="1">Multi-pass membrane protein</topology>
    </subcellularLocation>
</comment>
<feature type="transmembrane region" description="Helical" evidence="7">
    <location>
        <begin position="139"/>
        <end position="166"/>
    </location>
</feature>
<evidence type="ECO:0000259" key="8">
    <source>
        <dbReference type="Pfam" id="PF06808"/>
    </source>
</evidence>
<protein>
    <submittedName>
        <fullName evidence="9">Tripartite ATP-independent transporter DctM subunit</fullName>
    </submittedName>
</protein>
<accession>A0AAE4ALN9</accession>
<dbReference type="Proteomes" id="UP001241537">
    <property type="component" value="Unassembled WGS sequence"/>
</dbReference>
<evidence type="ECO:0000256" key="3">
    <source>
        <dbReference type="ARBA" id="ARBA00022519"/>
    </source>
</evidence>
<dbReference type="InterPro" id="IPR010656">
    <property type="entry name" value="DctM"/>
</dbReference>
<name>A0AAE4ALN9_9FIRM</name>
<dbReference type="NCBIfam" id="TIGR00786">
    <property type="entry name" value="dctM"/>
    <property type="match status" value="1"/>
</dbReference>
<organism evidence="9 10">
    <name type="scientific">Moryella indoligenes</name>
    <dbReference type="NCBI Taxonomy" id="371674"/>
    <lineage>
        <taxon>Bacteria</taxon>
        <taxon>Bacillati</taxon>
        <taxon>Bacillota</taxon>
        <taxon>Clostridia</taxon>
        <taxon>Lachnospirales</taxon>
        <taxon>Lachnospiraceae</taxon>
        <taxon>Moryella</taxon>
    </lineage>
</organism>
<feature type="transmembrane region" description="Helical" evidence="7">
    <location>
        <begin position="172"/>
        <end position="197"/>
    </location>
</feature>
<reference evidence="9" key="1">
    <citation type="submission" date="2023-07" db="EMBL/GenBank/DDBJ databases">
        <title>Genomic Encyclopedia of Type Strains, Phase IV (KMG-IV): sequencing the most valuable type-strain genomes for metagenomic binning, comparative biology and taxonomic classification.</title>
        <authorList>
            <person name="Goeker M."/>
        </authorList>
    </citation>
    <scope>NUCLEOTIDE SEQUENCE</scope>
    <source>
        <strain evidence="9">DSM 19659</strain>
    </source>
</reference>
<feature type="domain" description="TRAP C4-dicarboxylate transport system permease DctM subunit" evidence="8">
    <location>
        <begin position="12"/>
        <end position="417"/>
    </location>
</feature>
<evidence type="ECO:0000256" key="2">
    <source>
        <dbReference type="ARBA" id="ARBA00022475"/>
    </source>
</evidence>